<evidence type="ECO:0000313" key="6">
    <source>
        <dbReference type="Proteomes" id="UP000184782"/>
    </source>
</evidence>
<dbReference type="OrthoDB" id="9791837at2"/>
<dbReference type="InterPro" id="IPR029063">
    <property type="entry name" value="SAM-dependent_MTases_sf"/>
</dbReference>
<dbReference type="PANTHER" id="PTHR43464">
    <property type="entry name" value="METHYLTRANSFERASE"/>
    <property type="match status" value="1"/>
</dbReference>
<dbReference type="GO" id="GO:0008757">
    <property type="term" value="F:S-adenosylmethionine-dependent methyltransferase activity"/>
    <property type="evidence" value="ECO:0007669"/>
    <property type="project" value="InterPro"/>
</dbReference>
<protein>
    <submittedName>
        <fullName evidence="5">Methyltransferase domain-containing protein</fullName>
    </submittedName>
</protein>
<keyword evidence="6" id="KW-1185">Reference proteome</keyword>
<dbReference type="GO" id="GO:0032259">
    <property type="term" value="P:methylation"/>
    <property type="evidence" value="ECO:0007669"/>
    <property type="project" value="UniProtKB-KW"/>
</dbReference>
<dbReference type="InterPro" id="IPR013216">
    <property type="entry name" value="Methyltransf_11"/>
</dbReference>
<keyword evidence="1 5" id="KW-0489">Methyltransferase</keyword>
<dbReference type="PANTHER" id="PTHR43464:SF19">
    <property type="entry name" value="UBIQUINONE BIOSYNTHESIS O-METHYLTRANSFERASE, MITOCHONDRIAL"/>
    <property type="match status" value="1"/>
</dbReference>
<dbReference type="CDD" id="cd02440">
    <property type="entry name" value="AdoMet_MTases"/>
    <property type="match status" value="1"/>
</dbReference>
<name>A0A1N6J5L8_9FLAO</name>
<dbReference type="Pfam" id="PF08241">
    <property type="entry name" value="Methyltransf_11"/>
    <property type="match status" value="1"/>
</dbReference>
<dbReference type="SUPFAM" id="SSF53335">
    <property type="entry name" value="S-adenosyl-L-methionine-dependent methyltransferases"/>
    <property type="match status" value="1"/>
</dbReference>
<keyword evidence="3" id="KW-0949">S-adenosyl-L-methionine</keyword>
<evidence type="ECO:0000256" key="1">
    <source>
        <dbReference type="ARBA" id="ARBA00022603"/>
    </source>
</evidence>
<organism evidence="5 6">
    <name type="scientific">Chryseobacterium scophthalmum</name>
    <dbReference type="NCBI Taxonomy" id="59733"/>
    <lineage>
        <taxon>Bacteria</taxon>
        <taxon>Pseudomonadati</taxon>
        <taxon>Bacteroidota</taxon>
        <taxon>Flavobacteriia</taxon>
        <taxon>Flavobacteriales</taxon>
        <taxon>Weeksellaceae</taxon>
        <taxon>Chryseobacterium group</taxon>
        <taxon>Chryseobacterium</taxon>
    </lineage>
</organism>
<dbReference type="Gene3D" id="3.40.50.150">
    <property type="entry name" value="Vaccinia Virus protein VP39"/>
    <property type="match status" value="1"/>
</dbReference>
<keyword evidence="2 5" id="KW-0808">Transferase</keyword>
<evidence type="ECO:0000259" key="4">
    <source>
        <dbReference type="Pfam" id="PF08241"/>
    </source>
</evidence>
<reference evidence="6" key="1">
    <citation type="submission" date="2016-12" db="EMBL/GenBank/DDBJ databases">
        <authorList>
            <person name="Varghese N."/>
            <person name="Submissions S."/>
        </authorList>
    </citation>
    <scope>NUCLEOTIDE SEQUENCE [LARGE SCALE GENOMIC DNA]</scope>
    <source>
        <strain evidence="6">DSM 16779</strain>
    </source>
</reference>
<dbReference type="EMBL" id="FSRQ01000006">
    <property type="protein sequence ID" value="SIO39600.1"/>
    <property type="molecule type" value="Genomic_DNA"/>
</dbReference>
<dbReference type="RefSeq" id="WP_074232279.1">
    <property type="nucleotide sequence ID" value="NZ_FSRQ01000006.1"/>
</dbReference>
<gene>
    <name evidence="5" type="ORF">SAMN05421769_4135</name>
</gene>
<dbReference type="Proteomes" id="UP000184782">
    <property type="component" value="Unassembled WGS sequence"/>
</dbReference>
<proteinExistence type="predicted"/>
<accession>A0A1N6J5L8</accession>
<evidence type="ECO:0000256" key="3">
    <source>
        <dbReference type="ARBA" id="ARBA00022691"/>
    </source>
</evidence>
<dbReference type="AlphaFoldDB" id="A0A1N6J5L8"/>
<feature type="domain" description="Methyltransferase type 11" evidence="4">
    <location>
        <begin position="51"/>
        <end position="137"/>
    </location>
</feature>
<sequence length="223" mass="26591">MIKNQIHQYYNNLAKTYDENRFENSYGKYIDRQERYFLNSFFKNKNYSNVLDLGCGTGRLLNFATHGVDFSQEMLNIAQIKFPQKILKIGDISSIPFEEKFHCIFSFHVIMHQTKQETENFLNECHKRLNNEGILIFDFPTKARKKTPLTQEDWHANNAFSTDEISELLKNNWQIIETKGILFFPVHRIPKSFRKMFLPLDIMICRTFLKKWASYQIVVLKKQ</sequence>
<evidence type="ECO:0000313" key="5">
    <source>
        <dbReference type="EMBL" id="SIO39600.1"/>
    </source>
</evidence>
<evidence type="ECO:0000256" key="2">
    <source>
        <dbReference type="ARBA" id="ARBA00022679"/>
    </source>
</evidence>
<dbReference type="STRING" id="59733.SAMN05421769_4135"/>